<keyword evidence="4" id="KW-0067">ATP-binding</keyword>
<keyword evidence="5" id="KW-0234">DNA repair</keyword>
<name>K0KWB4_WICCF</name>
<keyword evidence="3" id="KW-0227">DNA damage</keyword>
<evidence type="ECO:0000313" key="8">
    <source>
        <dbReference type="EMBL" id="CCH45448.1"/>
    </source>
</evidence>
<dbReference type="InterPro" id="IPR027417">
    <property type="entry name" value="P-loop_NTPase"/>
</dbReference>
<dbReference type="SUPFAM" id="SSF52540">
    <property type="entry name" value="P-loop containing nucleoside triphosphate hydrolases"/>
    <property type="match status" value="1"/>
</dbReference>
<dbReference type="CDD" id="cd19491">
    <property type="entry name" value="XRCC3"/>
    <property type="match status" value="1"/>
</dbReference>
<dbReference type="InterPro" id="IPR020588">
    <property type="entry name" value="RecA_ATP-bd"/>
</dbReference>
<evidence type="ECO:0000256" key="4">
    <source>
        <dbReference type="ARBA" id="ARBA00022840"/>
    </source>
</evidence>
<dbReference type="GO" id="GO:0003690">
    <property type="term" value="F:double-stranded DNA binding"/>
    <property type="evidence" value="ECO:0007669"/>
    <property type="project" value="TreeGrafter"/>
</dbReference>
<comment type="caution">
    <text evidence="8">The sequence shown here is derived from an EMBL/GenBank/DDBJ whole genome shotgun (WGS) entry which is preliminary data.</text>
</comment>
<dbReference type="GO" id="GO:0000730">
    <property type="term" value="P:DNA recombinase assembly"/>
    <property type="evidence" value="ECO:0007669"/>
    <property type="project" value="TreeGrafter"/>
</dbReference>
<feature type="domain" description="RecA family profile 1" evidence="7">
    <location>
        <begin position="80"/>
        <end position="248"/>
    </location>
</feature>
<evidence type="ECO:0000256" key="1">
    <source>
        <dbReference type="ARBA" id="ARBA00004123"/>
    </source>
</evidence>
<keyword evidence="6" id="KW-0539">Nucleus</keyword>
<dbReference type="InterPro" id="IPR013632">
    <property type="entry name" value="Rad51_C"/>
</dbReference>
<accession>K0KWB4</accession>
<protein>
    <recommendedName>
        <fullName evidence="7">RecA family profile 1 domain-containing protein</fullName>
    </recommendedName>
</protein>
<dbReference type="AlphaFoldDB" id="K0KWB4"/>
<dbReference type="Proteomes" id="UP000009328">
    <property type="component" value="Unassembled WGS sequence"/>
</dbReference>
<dbReference type="InterPro" id="IPR047348">
    <property type="entry name" value="XRCC3-like_C"/>
</dbReference>
<keyword evidence="9" id="KW-1185">Reference proteome</keyword>
<dbReference type="FunCoup" id="K0KWB4">
    <property type="interactions" value="42"/>
</dbReference>
<keyword evidence="2" id="KW-0547">Nucleotide-binding</keyword>
<dbReference type="HOGENOM" id="CLU_013059_0_0_1"/>
<dbReference type="STRING" id="1206466.K0KWB4"/>
<comment type="subcellular location">
    <subcellularLocation>
        <location evidence="1">Nucleus</location>
    </subcellularLocation>
</comment>
<proteinExistence type="predicted"/>
<evidence type="ECO:0000259" key="7">
    <source>
        <dbReference type="PROSITE" id="PS50162"/>
    </source>
</evidence>
<gene>
    <name evidence="8" type="ORF">BN7_5030</name>
</gene>
<evidence type="ECO:0000256" key="5">
    <source>
        <dbReference type="ARBA" id="ARBA00023204"/>
    </source>
</evidence>
<dbReference type="GO" id="GO:0140664">
    <property type="term" value="F:ATP-dependent DNA damage sensor activity"/>
    <property type="evidence" value="ECO:0007669"/>
    <property type="project" value="InterPro"/>
</dbReference>
<dbReference type="GO" id="GO:0003697">
    <property type="term" value="F:single-stranded DNA binding"/>
    <property type="evidence" value="ECO:0007669"/>
    <property type="project" value="TreeGrafter"/>
</dbReference>
<dbReference type="eggNOG" id="KOG1564">
    <property type="taxonomic scope" value="Eukaryota"/>
</dbReference>
<evidence type="ECO:0000256" key="6">
    <source>
        <dbReference type="ARBA" id="ARBA00023242"/>
    </source>
</evidence>
<dbReference type="GO" id="GO:0006312">
    <property type="term" value="P:mitotic recombination"/>
    <property type="evidence" value="ECO:0007669"/>
    <property type="project" value="TreeGrafter"/>
</dbReference>
<dbReference type="PROSITE" id="PS50162">
    <property type="entry name" value="RECA_2"/>
    <property type="match status" value="1"/>
</dbReference>
<dbReference type="EMBL" id="CAIF01000197">
    <property type="protein sequence ID" value="CCH45448.1"/>
    <property type="molecule type" value="Genomic_DNA"/>
</dbReference>
<dbReference type="GO" id="GO:0042148">
    <property type="term" value="P:DNA strand invasion"/>
    <property type="evidence" value="ECO:0007669"/>
    <property type="project" value="TreeGrafter"/>
</dbReference>
<dbReference type="Pfam" id="PF08423">
    <property type="entry name" value="Rad51"/>
    <property type="match status" value="1"/>
</dbReference>
<dbReference type="Gene3D" id="3.40.50.300">
    <property type="entry name" value="P-loop containing nucleotide triphosphate hydrolases"/>
    <property type="match status" value="1"/>
</dbReference>
<dbReference type="GO" id="GO:0000150">
    <property type="term" value="F:DNA strand exchange activity"/>
    <property type="evidence" value="ECO:0007669"/>
    <property type="project" value="TreeGrafter"/>
</dbReference>
<dbReference type="GO" id="GO:0005524">
    <property type="term" value="F:ATP binding"/>
    <property type="evidence" value="ECO:0007669"/>
    <property type="project" value="UniProtKB-KW"/>
</dbReference>
<evidence type="ECO:0000256" key="2">
    <source>
        <dbReference type="ARBA" id="ARBA00022741"/>
    </source>
</evidence>
<dbReference type="GO" id="GO:0061982">
    <property type="term" value="P:meiosis I cell cycle process"/>
    <property type="evidence" value="ECO:0007669"/>
    <property type="project" value="UniProtKB-ARBA"/>
</dbReference>
<evidence type="ECO:0000313" key="9">
    <source>
        <dbReference type="Proteomes" id="UP000009328"/>
    </source>
</evidence>
<reference evidence="8 9" key="1">
    <citation type="journal article" date="2012" name="Eukaryot. Cell">
        <title>Draft genome sequence of Wickerhamomyces ciferrii NRRL Y-1031 F-60-10.</title>
        <authorList>
            <person name="Schneider J."/>
            <person name="Andrea H."/>
            <person name="Blom J."/>
            <person name="Jaenicke S."/>
            <person name="Ruckert C."/>
            <person name="Schorsch C."/>
            <person name="Szczepanowski R."/>
            <person name="Farwick M."/>
            <person name="Goesmann A."/>
            <person name="Puhler A."/>
            <person name="Schaffer S."/>
            <person name="Tauch A."/>
            <person name="Kohler T."/>
            <person name="Brinkrolf K."/>
        </authorList>
    </citation>
    <scope>NUCLEOTIDE SEQUENCE [LARGE SCALE GENOMIC DNA]</scope>
    <source>
        <strain evidence="9">ATCC 14091 / BCRC 22168 / CBS 111 / JCM 3599 / NBRC 0793 / NRRL Y-1031 F-60-10</strain>
    </source>
</reference>
<dbReference type="InParanoid" id="K0KWB4"/>
<sequence>MDLYQQFPQSSLNFDPEFEKLLEIFTTRSISTIDILTTSPIELSNQLNISLSQIQKFISILKIQTNKQLGDDLIKGDDINQEVFTTGDLEFDKILNGGLRTGMITEIFGESSTAKSQFSMQLTKTINLSPDQGGLGGNSVYISTEGNLETKRLIEINPGIENVYYINCSDFETQEHILKVQLPLLLKDPEKNIRLVIIDSISHHLRVELLNSNYENFNKNQIILQNLGIYLNKLCTDFNISMILTNQISDKPDSNILNTNFKKISMDYQIGWLSGWSSQDIRNRQDNEFQLNSKIPTLGLNWSNLINVRILLKKNYKPGWENPQQQEQLEQEQEHGNWILKRYFKLVYSSISFNNDEVEFKVFKNGLFSVKN</sequence>
<organism evidence="8 9">
    <name type="scientific">Wickerhamomyces ciferrii (strain ATCC 14091 / BCRC 22168 / CBS 111 / JCM 3599 / NBRC 0793 / NRRL Y-1031 F-60-10)</name>
    <name type="common">Yeast</name>
    <name type="synonym">Pichia ciferrii</name>
    <dbReference type="NCBI Taxonomy" id="1206466"/>
    <lineage>
        <taxon>Eukaryota</taxon>
        <taxon>Fungi</taxon>
        <taxon>Dikarya</taxon>
        <taxon>Ascomycota</taxon>
        <taxon>Saccharomycotina</taxon>
        <taxon>Saccharomycetes</taxon>
        <taxon>Phaffomycetales</taxon>
        <taxon>Wickerhamomycetaceae</taxon>
        <taxon>Wickerhamomyces</taxon>
    </lineage>
</organism>
<dbReference type="PANTHER" id="PTHR22942:SF66">
    <property type="entry name" value="RE19845P"/>
    <property type="match status" value="1"/>
</dbReference>
<evidence type="ECO:0000256" key="3">
    <source>
        <dbReference type="ARBA" id="ARBA00022763"/>
    </source>
</evidence>
<dbReference type="PANTHER" id="PTHR22942">
    <property type="entry name" value="RECA/RAD51/RADA DNA STRAND-PAIRING FAMILY MEMBER"/>
    <property type="match status" value="1"/>
</dbReference>
<dbReference type="GO" id="GO:0005634">
    <property type="term" value="C:nucleus"/>
    <property type="evidence" value="ECO:0007669"/>
    <property type="project" value="UniProtKB-SubCell"/>
</dbReference>